<dbReference type="AlphaFoldDB" id="A0A5A7MTJ8"/>
<dbReference type="InterPro" id="IPR026937">
    <property type="entry name" value="SBNO_Helicase_C_dom"/>
</dbReference>
<protein>
    <recommendedName>
        <fullName evidence="1">Strawberry notch helicase C domain-containing protein</fullName>
    </recommendedName>
</protein>
<organism evidence="2 3">
    <name type="scientific">Iodidimonas gelatinilytica</name>
    <dbReference type="NCBI Taxonomy" id="1236966"/>
    <lineage>
        <taxon>Bacteria</taxon>
        <taxon>Pseudomonadati</taxon>
        <taxon>Pseudomonadota</taxon>
        <taxon>Alphaproteobacteria</taxon>
        <taxon>Iodidimonadales</taxon>
        <taxon>Iodidimonadaceae</taxon>
        <taxon>Iodidimonas</taxon>
    </lineage>
</organism>
<evidence type="ECO:0000313" key="3">
    <source>
        <dbReference type="Proteomes" id="UP000322084"/>
    </source>
</evidence>
<evidence type="ECO:0000259" key="1">
    <source>
        <dbReference type="Pfam" id="PF13871"/>
    </source>
</evidence>
<dbReference type="EMBL" id="BKCL01000016">
    <property type="protein sequence ID" value="GEQ99277.1"/>
    <property type="molecule type" value="Genomic_DNA"/>
</dbReference>
<feature type="domain" description="Strawberry notch helicase C" evidence="1">
    <location>
        <begin position="1"/>
        <end position="46"/>
    </location>
</feature>
<dbReference type="InterPro" id="IPR026741">
    <property type="entry name" value="SNO"/>
</dbReference>
<dbReference type="Pfam" id="PF13871">
    <property type="entry name" value="Helicase_C_4"/>
    <property type="match status" value="1"/>
</dbReference>
<reference evidence="2 3" key="1">
    <citation type="submission" date="2019-09" db="EMBL/GenBank/DDBJ databases">
        <title>NBRP : Genome information of microbial organism related human and environment.</title>
        <authorList>
            <person name="Hattori M."/>
            <person name="Oshima K."/>
            <person name="Inaba H."/>
            <person name="Suda W."/>
            <person name="Sakamoto M."/>
            <person name="Iino T."/>
            <person name="Kitahara M."/>
            <person name="Oshida Y."/>
            <person name="Iida T."/>
            <person name="Kudo T."/>
            <person name="Itoh T."/>
            <person name="Ohkuma M."/>
        </authorList>
    </citation>
    <scope>NUCLEOTIDE SEQUENCE [LARGE SCALE GENOMIC DNA]</scope>
    <source>
        <strain evidence="2 3">Hi-2</strain>
    </source>
</reference>
<dbReference type="PANTHER" id="PTHR12706:SF30">
    <property type="entry name" value="PROTEIN STRAWBERRY NOTCH-RELATED"/>
    <property type="match status" value="1"/>
</dbReference>
<name>A0A5A7MTJ8_9PROT</name>
<evidence type="ECO:0000313" key="2">
    <source>
        <dbReference type="EMBL" id="GEQ99277.1"/>
    </source>
</evidence>
<proteinExistence type="predicted"/>
<comment type="caution">
    <text evidence="2">The sequence shown here is derived from an EMBL/GenBank/DDBJ whole genome shotgun (WGS) entry which is preliminary data.</text>
</comment>
<dbReference type="PANTHER" id="PTHR12706">
    <property type="entry name" value="STRAWBERRY NOTCH-RELATED"/>
    <property type="match status" value="1"/>
</dbReference>
<dbReference type="Proteomes" id="UP000322084">
    <property type="component" value="Unassembled WGS sequence"/>
</dbReference>
<sequence length="325" mass="36109">MSRFLNRVLALTIGRQNALFEAFETVLEQILEGLRASGGLDVGVETLQADSFTVTESRDVYTHTRTGAETRCLSIERRDKVTPLSFEDAAAQHGDNTRLLVNVRSNRAALCKPAPSRMSEAGAVERCVRLLRPLDSHTLTETELAASAWEEAEGKSFQHAWETELANLPEYRTSTFYLVTGLLLPIWDRMDTGVGGGSLRIFRLQADDGQRLLGRVLREKDLPRFYAALELDAPELAIEAAWTSVLEDGASYALVQGLRLRRSRIMGENRVEIEVGSGPGMFDTLIHLGCMTEIIQYRRRAFIPVCAQGPDILAKVLDRFPMVAG</sequence>
<dbReference type="GO" id="GO:0006355">
    <property type="term" value="P:regulation of DNA-templated transcription"/>
    <property type="evidence" value="ECO:0007669"/>
    <property type="project" value="InterPro"/>
</dbReference>
<gene>
    <name evidence="2" type="ORF">JCM17844_29140</name>
</gene>
<accession>A0A5A7MTJ8</accession>